<dbReference type="Gene3D" id="1.50.10.20">
    <property type="match status" value="1"/>
</dbReference>
<dbReference type="SUPFAM" id="SSF48239">
    <property type="entry name" value="Terpenoid cyclases/Protein prenyltransferases"/>
    <property type="match status" value="1"/>
</dbReference>
<accession>A0AAF3F8N3</accession>
<keyword evidence="1" id="KW-1185">Reference proteome</keyword>
<dbReference type="Gene3D" id="2.40.50.120">
    <property type="match status" value="1"/>
</dbReference>
<reference evidence="2" key="1">
    <citation type="submission" date="2024-02" db="UniProtKB">
        <authorList>
            <consortium name="WormBaseParasite"/>
        </authorList>
    </citation>
    <scope>IDENTIFICATION</scope>
</reference>
<evidence type="ECO:0000313" key="1">
    <source>
        <dbReference type="Proteomes" id="UP000887575"/>
    </source>
</evidence>
<evidence type="ECO:0000313" key="2">
    <source>
        <dbReference type="WBParaSite" id="MBELARI_LOCUS3267"/>
    </source>
</evidence>
<organism evidence="1 2">
    <name type="scientific">Mesorhabditis belari</name>
    <dbReference type="NCBI Taxonomy" id="2138241"/>
    <lineage>
        <taxon>Eukaryota</taxon>
        <taxon>Metazoa</taxon>
        <taxon>Ecdysozoa</taxon>
        <taxon>Nematoda</taxon>
        <taxon>Chromadorea</taxon>
        <taxon>Rhabditida</taxon>
        <taxon>Rhabditina</taxon>
        <taxon>Rhabditomorpha</taxon>
        <taxon>Rhabditoidea</taxon>
        <taxon>Rhabditidae</taxon>
        <taxon>Mesorhabditinae</taxon>
        <taxon>Mesorhabditis</taxon>
    </lineage>
</organism>
<dbReference type="WBParaSite" id="MBELARI_LOCUS3267">
    <property type="protein sequence ID" value="MBELARI_LOCUS3267"/>
    <property type="gene ID" value="MBELARI_LOCUS3267"/>
</dbReference>
<sequence>MSTSLLCEAIADEKLVCGSIRWLQEVMVQDFHENESNSFTNFNGLADIDSSDRAWFLRGMLLQISQDCAAYTCVKNDEAWSRLYEYFYDFEENDLTDLRAVAALAYMATNATNHVLRQKLNASIKENVFPYWEAGRRSRNVLDRLQNGQQNFFNLKGIKSGDVLVNALGVLAFVGRSVDVPKLMDFDSLADWIYEQKKEDGTYENALDTYFAARALYEYRSRKVDIGPPNENLIVEISAPHFAKKIVNVTDTSMLIYLPTNVRNITIKTKGFGKVKAGIRVLAARRQRNRRELSEPDLPIKMTVNQQKDQQRDIIMQTVCLTSLSPLIDTFEIVHGLFTGFTTYFDKVEIVGQSDLKMINLPMVSSYAIHMTVQLNKTNTQGCYKVAVFPPNHPHEPTSLAPVEISCRHPVNDIVGQVLISHPDAVARGKTKRNAAVHAVLRLRKHSSKRRARAAIDETIESVCFNGGQCTCGESTCAVRCNSCQRSTPQSVRKEICRDGAFGIFGKLIEKRESTISVGSSTAIYNIYKMHVLQTLMRDEIIEMRNNQIEIWLRKCNQRCNKDISINKEESYFVIGDRNDLIVDTDARTNYVLRLTDRFEKSVSECGLYQNIFWSGPFNYTSCDDSKRR</sequence>
<proteinExistence type="predicted"/>
<dbReference type="Proteomes" id="UP000887575">
    <property type="component" value="Unassembled WGS sequence"/>
</dbReference>
<dbReference type="InterPro" id="IPR008930">
    <property type="entry name" value="Terpenoid_cyclase/PrenylTrfase"/>
</dbReference>
<name>A0AAF3F8N3_9BILA</name>
<dbReference type="InterPro" id="IPR008993">
    <property type="entry name" value="TIMP-like_OB-fold"/>
</dbReference>
<dbReference type="AlphaFoldDB" id="A0AAF3F8N3"/>
<protein>
    <submittedName>
        <fullName evidence="2">Uncharacterized protein</fullName>
    </submittedName>
</protein>